<dbReference type="InterPro" id="IPR015330">
    <property type="entry name" value="DNA_primase/pol_bifunc_N"/>
</dbReference>
<dbReference type="CDD" id="cd04859">
    <property type="entry name" value="Prim_Pol"/>
    <property type="match status" value="1"/>
</dbReference>
<gene>
    <name evidence="3" type="ORF">FC72_GL001823</name>
</gene>
<evidence type="ECO:0000259" key="1">
    <source>
        <dbReference type="SMART" id="SM00942"/>
    </source>
</evidence>
<name>A0A0R1J176_9LACO</name>
<dbReference type="STRING" id="1423811.FC72_GL001823"/>
<evidence type="ECO:0000259" key="2">
    <source>
        <dbReference type="SMART" id="SM00943"/>
    </source>
</evidence>
<keyword evidence="4" id="KW-1185">Reference proteome</keyword>
<feature type="domain" description="Primase C-terminal 1" evidence="1">
    <location>
        <begin position="200"/>
        <end position="265"/>
    </location>
</feature>
<dbReference type="SMART" id="SM00942">
    <property type="entry name" value="PriCT_1"/>
    <property type="match status" value="1"/>
</dbReference>
<dbReference type="AlphaFoldDB" id="A0A0R1J176"/>
<dbReference type="InterPro" id="IPR014820">
    <property type="entry name" value="PriCT_1"/>
</dbReference>
<dbReference type="OrthoDB" id="2303110at2"/>
<dbReference type="Proteomes" id="UP000050929">
    <property type="component" value="Unassembled WGS sequence"/>
</dbReference>
<dbReference type="PATRIC" id="fig|1423811.3.peg.1863"/>
<accession>A0A0R1J176</accession>
<dbReference type="EMBL" id="AZDG01000006">
    <property type="protein sequence ID" value="KRK64972.1"/>
    <property type="molecule type" value="Genomic_DNA"/>
</dbReference>
<evidence type="ECO:0000313" key="4">
    <source>
        <dbReference type="Proteomes" id="UP000050929"/>
    </source>
</evidence>
<organism evidence="3 4">
    <name type="scientific">Companilactobacillus tucceti DSM 20183</name>
    <dbReference type="NCBI Taxonomy" id="1423811"/>
    <lineage>
        <taxon>Bacteria</taxon>
        <taxon>Bacillati</taxon>
        <taxon>Bacillota</taxon>
        <taxon>Bacilli</taxon>
        <taxon>Lactobacillales</taxon>
        <taxon>Lactobacillaceae</taxon>
        <taxon>Companilactobacillus</taxon>
    </lineage>
</organism>
<dbReference type="SUPFAM" id="SSF56747">
    <property type="entry name" value="Prim-pol domain"/>
    <property type="match status" value="1"/>
</dbReference>
<reference evidence="3 4" key="1">
    <citation type="journal article" date="2015" name="Genome Announc.">
        <title>Expanding the biotechnology potential of lactobacilli through comparative genomics of 213 strains and associated genera.</title>
        <authorList>
            <person name="Sun Z."/>
            <person name="Harris H.M."/>
            <person name="McCann A."/>
            <person name="Guo C."/>
            <person name="Argimon S."/>
            <person name="Zhang W."/>
            <person name="Yang X."/>
            <person name="Jeffery I.B."/>
            <person name="Cooney J.C."/>
            <person name="Kagawa T.F."/>
            <person name="Liu W."/>
            <person name="Song Y."/>
            <person name="Salvetti E."/>
            <person name="Wrobel A."/>
            <person name="Rasinkangas P."/>
            <person name="Parkhill J."/>
            <person name="Rea M.C."/>
            <person name="O'Sullivan O."/>
            <person name="Ritari J."/>
            <person name="Douillard F.P."/>
            <person name="Paul Ross R."/>
            <person name="Yang R."/>
            <person name="Briner A.E."/>
            <person name="Felis G.E."/>
            <person name="de Vos W.M."/>
            <person name="Barrangou R."/>
            <person name="Klaenhammer T.R."/>
            <person name="Caufield P.W."/>
            <person name="Cui Y."/>
            <person name="Zhang H."/>
            <person name="O'Toole P.W."/>
        </authorList>
    </citation>
    <scope>NUCLEOTIDE SEQUENCE [LARGE SCALE GENOMIC DNA]</scope>
    <source>
        <strain evidence="3 4">DSM 20183</strain>
    </source>
</reference>
<feature type="domain" description="DNA primase/polymerase bifunctional N-terminal" evidence="2">
    <location>
        <begin position="13"/>
        <end position="162"/>
    </location>
</feature>
<protein>
    <submittedName>
        <fullName evidence="3">Bifunctional DNA primase polymerase</fullName>
    </submittedName>
</protein>
<sequence length="266" mass="30222">MMLTMTKNLLEYALRYAEKGFYVLPLSQDKTPLIKFANHPSLTSDDIKTIWNKYPYAQIGLRTVQFFVVDIDNEAGHDTDGFKSIKGINLNETLSQTTASGGKQFFYKKPKDISLSQNIGVLDGVDIKAHINNYVMVAPSERNNTAYTWDNHLPMNEPSTDIINLMNQSKPKIQSKNIILNFNNSNGIRLKKYTGKLIDEIVTGTTHGTRNDWLTRMTAKLLNSGAERENIYYLLCVINQNFIDEPLEESEVNKIFRSMVNKDGGQ</sequence>
<dbReference type="Pfam" id="PF09250">
    <property type="entry name" value="Prim-Pol"/>
    <property type="match status" value="1"/>
</dbReference>
<comment type="caution">
    <text evidence="3">The sequence shown here is derived from an EMBL/GenBank/DDBJ whole genome shotgun (WGS) entry which is preliminary data.</text>
</comment>
<evidence type="ECO:0000313" key="3">
    <source>
        <dbReference type="EMBL" id="KRK64972.1"/>
    </source>
</evidence>
<dbReference type="SMART" id="SM00943">
    <property type="entry name" value="Prim-Pol"/>
    <property type="match status" value="1"/>
</dbReference>
<dbReference type="Pfam" id="PF08708">
    <property type="entry name" value="PriCT_1"/>
    <property type="match status" value="1"/>
</dbReference>
<proteinExistence type="predicted"/>